<dbReference type="Pfam" id="PF13920">
    <property type="entry name" value="zf-C3HC4_3"/>
    <property type="match status" value="1"/>
</dbReference>
<evidence type="ECO:0000256" key="7">
    <source>
        <dbReference type="ARBA" id="ARBA00022833"/>
    </source>
</evidence>
<dbReference type="PANTHER" id="PTHR15067:SF4">
    <property type="entry name" value="E3 UBIQUITIN-PROTEIN LIGASE RNF8"/>
    <property type="match status" value="1"/>
</dbReference>
<dbReference type="KEGG" id="fas:105265179"/>
<reference evidence="13" key="1">
    <citation type="submission" date="2015-01" db="EMBL/GenBank/DDBJ databases">
        <title>Transcriptome Assembly of Fopius arisanus.</title>
        <authorList>
            <person name="Geib S."/>
        </authorList>
    </citation>
    <scope>NUCLEOTIDE SEQUENCE</scope>
</reference>
<gene>
    <name evidence="13" type="primary">rnf8-b</name>
    <name evidence="15" type="synonym">LOC105265179</name>
    <name evidence="13" type="ORF">g.31523</name>
</gene>
<evidence type="ECO:0000256" key="3">
    <source>
        <dbReference type="ARBA" id="ARBA00022679"/>
    </source>
</evidence>
<dbReference type="InterPro" id="IPR013083">
    <property type="entry name" value="Znf_RING/FYVE/PHD"/>
</dbReference>
<evidence type="ECO:0000256" key="5">
    <source>
        <dbReference type="ARBA" id="ARBA00022771"/>
    </source>
</evidence>
<accession>A0A0C9S0C1</accession>
<dbReference type="GO" id="GO:0035861">
    <property type="term" value="C:site of double-strand break"/>
    <property type="evidence" value="ECO:0007669"/>
    <property type="project" value="TreeGrafter"/>
</dbReference>
<dbReference type="SMART" id="SM00184">
    <property type="entry name" value="RING"/>
    <property type="match status" value="1"/>
</dbReference>
<evidence type="ECO:0000256" key="1">
    <source>
        <dbReference type="ARBA" id="ARBA00005797"/>
    </source>
</evidence>
<evidence type="ECO:0000256" key="9">
    <source>
        <dbReference type="SAM" id="Coils"/>
    </source>
</evidence>
<comment type="similarity">
    <text evidence="1">Belongs to the CHFR family.</text>
</comment>
<keyword evidence="6" id="KW-0833">Ubl conjugation pathway</keyword>
<dbReference type="PROSITE" id="PS50089">
    <property type="entry name" value="ZF_RING_2"/>
    <property type="match status" value="1"/>
</dbReference>
<dbReference type="GO" id="GO:0000151">
    <property type="term" value="C:ubiquitin ligase complex"/>
    <property type="evidence" value="ECO:0007669"/>
    <property type="project" value="TreeGrafter"/>
</dbReference>
<evidence type="ECO:0000256" key="8">
    <source>
        <dbReference type="PROSITE-ProRule" id="PRU00175"/>
    </source>
</evidence>
<name>A0A0C9S0C1_9HYME</name>
<dbReference type="SMART" id="SM00240">
    <property type="entry name" value="FHA"/>
    <property type="match status" value="1"/>
</dbReference>
<dbReference type="RefSeq" id="XP_011300844.1">
    <property type="nucleotide sequence ID" value="XM_011302542.1"/>
</dbReference>
<accession>A0A9R1T0K9</accession>
<dbReference type="EMBL" id="GBYB01013991">
    <property type="protein sequence ID" value="JAG83758.1"/>
    <property type="molecule type" value="Transcribed_RNA"/>
</dbReference>
<dbReference type="Proteomes" id="UP000694866">
    <property type="component" value="Unplaced"/>
</dbReference>
<feature type="compositionally biased region" description="Basic residues" evidence="10">
    <location>
        <begin position="559"/>
        <end position="568"/>
    </location>
</feature>
<evidence type="ECO:0000256" key="4">
    <source>
        <dbReference type="ARBA" id="ARBA00022723"/>
    </source>
</evidence>
<keyword evidence="14" id="KW-1185">Reference proteome</keyword>
<dbReference type="GO" id="GO:0042393">
    <property type="term" value="F:histone binding"/>
    <property type="evidence" value="ECO:0007669"/>
    <property type="project" value="TreeGrafter"/>
</dbReference>
<keyword evidence="7" id="KW-0862">Zinc</keyword>
<evidence type="ECO:0000259" key="12">
    <source>
        <dbReference type="PROSITE" id="PS50089"/>
    </source>
</evidence>
<dbReference type="GO" id="GO:0005634">
    <property type="term" value="C:nucleus"/>
    <property type="evidence" value="ECO:0007669"/>
    <property type="project" value="TreeGrafter"/>
</dbReference>
<keyword evidence="9" id="KW-0175">Coiled coil</keyword>
<evidence type="ECO:0000313" key="15">
    <source>
        <dbReference type="RefSeq" id="XP_011300844.1"/>
    </source>
</evidence>
<dbReference type="AlphaFoldDB" id="A0A0C9S0C1"/>
<evidence type="ECO:0000313" key="14">
    <source>
        <dbReference type="Proteomes" id="UP000694866"/>
    </source>
</evidence>
<feature type="coiled-coil region" evidence="9">
    <location>
        <begin position="150"/>
        <end position="309"/>
    </location>
</feature>
<feature type="region of interest" description="Disordered" evidence="10">
    <location>
        <begin position="546"/>
        <end position="568"/>
    </location>
</feature>
<dbReference type="InterPro" id="IPR000253">
    <property type="entry name" value="FHA_dom"/>
</dbReference>
<dbReference type="Gene3D" id="3.30.40.10">
    <property type="entry name" value="Zinc/RING finger domain, C3HC4 (zinc finger)"/>
    <property type="match status" value="1"/>
</dbReference>
<dbReference type="GO" id="GO:0005829">
    <property type="term" value="C:cytosol"/>
    <property type="evidence" value="ECO:0007669"/>
    <property type="project" value="TreeGrafter"/>
</dbReference>
<dbReference type="PANTHER" id="PTHR15067">
    <property type="entry name" value="E3 UBIQUITIN-PROTEIN LIGASE RNF8"/>
    <property type="match status" value="1"/>
</dbReference>
<dbReference type="OrthoDB" id="5330228at2759"/>
<dbReference type="Gene3D" id="2.60.200.20">
    <property type="match status" value="1"/>
</dbReference>
<dbReference type="CDD" id="cd00060">
    <property type="entry name" value="FHA"/>
    <property type="match status" value="1"/>
</dbReference>
<reference evidence="15" key="2">
    <citation type="submission" date="2025-04" db="UniProtKB">
        <authorList>
            <consortium name="RefSeq"/>
        </authorList>
    </citation>
    <scope>IDENTIFICATION</scope>
    <source>
        <strain evidence="15">USDA-PBARC FA_bdor</strain>
        <tissue evidence="15">Whole organism</tissue>
    </source>
</reference>
<organism evidence="13">
    <name type="scientific">Fopius arisanus</name>
    <dbReference type="NCBI Taxonomy" id="64838"/>
    <lineage>
        <taxon>Eukaryota</taxon>
        <taxon>Metazoa</taxon>
        <taxon>Ecdysozoa</taxon>
        <taxon>Arthropoda</taxon>
        <taxon>Hexapoda</taxon>
        <taxon>Insecta</taxon>
        <taxon>Pterygota</taxon>
        <taxon>Neoptera</taxon>
        <taxon>Endopterygota</taxon>
        <taxon>Hymenoptera</taxon>
        <taxon>Apocrita</taxon>
        <taxon>Ichneumonoidea</taxon>
        <taxon>Braconidae</taxon>
        <taxon>Opiinae</taxon>
        <taxon>Fopius</taxon>
    </lineage>
</organism>
<dbReference type="GO" id="GO:0008270">
    <property type="term" value="F:zinc ion binding"/>
    <property type="evidence" value="ECO:0007669"/>
    <property type="project" value="UniProtKB-KW"/>
</dbReference>
<evidence type="ECO:0000256" key="6">
    <source>
        <dbReference type="ARBA" id="ARBA00022786"/>
    </source>
</evidence>
<evidence type="ECO:0000256" key="2">
    <source>
        <dbReference type="ARBA" id="ARBA00017908"/>
    </source>
</evidence>
<dbReference type="GO" id="GO:0006302">
    <property type="term" value="P:double-strand break repair"/>
    <property type="evidence" value="ECO:0007669"/>
    <property type="project" value="TreeGrafter"/>
</dbReference>
<dbReference type="GO" id="GO:0070936">
    <property type="term" value="P:protein K48-linked ubiquitination"/>
    <property type="evidence" value="ECO:0007669"/>
    <property type="project" value="TreeGrafter"/>
</dbReference>
<dbReference type="InterPro" id="IPR017907">
    <property type="entry name" value="Znf_RING_CS"/>
</dbReference>
<feature type="domain" description="FHA" evidence="11">
    <location>
        <begin position="45"/>
        <end position="93"/>
    </location>
</feature>
<protein>
    <recommendedName>
        <fullName evidence="2">E3 ubiquitin-protein ligase CHFR</fullName>
    </recommendedName>
</protein>
<evidence type="ECO:0000313" key="13">
    <source>
        <dbReference type="EMBL" id="JAG83758.1"/>
    </source>
</evidence>
<evidence type="ECO:0000256" key="10">
    <source>
        <dbReference type="SAM" id="MobiDB-lite"/>
    </source>
</evidence>
<sequence>MTDIPMEVQLSAEKREIDVELIPVLVKCNKGGSKARDFQITKDVFRLGRGADNDAIIIDISISRNHCVIEKKDQQWIIIDSSSSGTFLNGVKLIRNVIYPLSLDDELELGDTKRFLYTLKMCPKGDDPEVKRARMAEKVMEVSARQKIFEERQEAQMKEMEDKILLKQKQTEELTTRLDDLRRQKEAVQGESLEKNNQIKVLEEQIKISKDNQVQLQDSLKQLVNSMTEERRRFEERLTEERNKWQEALDMTKQEKEVFEKNMAEQMKNWKEQQLSTVVKEKEALQKKVEETEKALKEQTAVAEQFRNQSVLLSEVTRNKDCYLYKVSSDKKGTKLQVLETIDLTGENAPSTSKKSIEMGTKIMTAMDEQFTCSICQELFVMATTLNCTHTFCSHCIRSWRRKQHLCPICRSPITSMNRALVVDNFIDEAINNRSKEEQDKRQQLFKERRALENPVIATPSQRGGVARRGTPGRSVQQVRVAPPQANPPPRAPVPNQAIQIEVPATTVNQIRIAVQNAVQNIHFPGQNTVAQLPGAIRQVVQQLRMPEPAQNARPGAPRARHRAGERR</sequence>
<dbReference type="InterPro" id="IPR008984">
    <property type="entry name" value="SMAD_FHA_dom_sf"/>
</dbReference>
<dbReference type="PROSITE" id="PS50006">
    <property type="entry name" value="FHA_DOMAIN"/>
    <property type="match status" value="1"/>
</dbReference>
<dbReference type="SUPFAM" id="SSF49879">
    <property type="entry name" value="SMAD/FHA domain"/>
    <property type="match status" value="1"/>
</dbReference>
<dbReference type="GeneID" id="105265179"/>
<feature type="domain" description="RING-type" evidence="12">
    <location>
        <begin position="373"/>
        <end position="411"/>
    </location>
</feature>
<proteinExistence type="inferred from homology"/>
<dbReference type="Pfam" id="PF00498">
    <property type="entry name" value="FHA"/>
    <property type="match status" value="1"/>
</dbReference>
<keyword evidence="5 8" id="KW-0863">Zinc-finger</keyword>
<dbReference type="GO" id="GO:0006511">
    <property type="term" value="P:ubiquitin-dependent protein catabolic process"/>
    <property type="evidence" value="ECO:0007669"/>
    <property type="project" value="TreeGrafter"/>
</dbReference>
<dbReference type="PROSITE" id="PS00518">
    <property type="entry name" value="ZF_RING_1"/>
    <property type="match status" value="1"/>
</dbReference>
<dbReference type="GO" id="GO:0061630">
    <property type="term" value="F:ubiquitin protein ligase activity"/>
    <property type="evidence" value="ECO:0007669"/>
    <property type="project" value="TreeGrafter"/>
</dbReference>
<dbReference type="SUPFAM" id="SSF57850">
    <property type="entry name" value="RING/U-box"/>
    <property type="match status" value="1"/>
</dbReference>
<feature type="region of interest" description="Disordered" evidence="10">
    <location>
        <begin position="461"/>
        <end position="492"/>
    </location>
</feature>
<dbReference type="InterPro" id="IPR001841">
    <property type="entry name" value="Znf_RING"/>
</dbReference>
<evidence type="ECO:0000259" key="11">
    <source>
        <dbReference type="PROSITE" id="PS50006"/>
    </source>
</evidence>
<keyword evidence="4" id="KW-0479">Metal-binding</keyword>
<keyword evidence="3" id="KW-0808">Transferase</keyword>